<reference evidence="4" key="3">
    <citation type="submission" date="2025-04" db="UniProtKB">
        <authorList>
            <consortium name="RefSeq"/>
        </authorList>
    </citation>
    <scope>IDENTIFICATION</scope>
    <source>
        <strain evidence="4">CBS 781.70</strain>
    </source>
</reference>
<gene>
    <name evidence="2 4" type="ORF">P152DRAFT_461058</name>
</gene>
<feature type="compositionally biased region" description="Basic residues" evidence="1">
    <location>
        <begin position="211"/>
        <end position="236"/>
    </location>
</feature>
<keyword evidence="3" id="KW-1185">Reference proteome</keyword>
<reference evidence="2 4" key="1">
    <citation type="submission" date="2020-01" db="EMBL/GenBank/DDBJ databases">
        <authorList>
            <consortium name="DOE Joint Genome Institute"/>
            <person name="Haridas S."/>
            <person name="Albert R."/>
            <person name="Binder M."/>
            <person name="Bloem J."/>
            <person name="Labutti K."/>
            <person name="Salamov A."/>
            <person name="Andreopoulos B."/>
            <person name="Baker S.E."/>
            <person name="Barry K."/>
            <person name="Bills G."/>
            <person name="Bluhm B.H."/>
            <person name="Cannon C."/>
            <person name="Castanera R."/>
            <person name="Culley D.E."/>
            <person name="Daum C."/>
            <person name="Ezra D."/>
            <person name="Gonzalez J.B."/>
            <person name="Henrissat B."/>
            <person name="Kuo A."/>
            <person name="Liang C."/>
            <person name="Lipzen A."/>
            <person name="Lutzoni F."/>
            <person name="Magnuson J."/>
            <person name="Mondo S."/>
            <person name="Nolan M."/>
            <person name="Ohm R."/>
            <person name="Pangilinan J."/>
            <person name="Park H.-J."/>
            <person name="Ramirez L."/>
            <person name="Alfaro M."/>
            <person name="Sun H."/>
            <person name="Tritt A."/>
            <person name="Yoshinaga Y."/>
            <person name="Zwiers L.-H."/>
            <person name="Turgeon B.G."/>
            <person name="Goodwin S.B."/>
            <person name="Spatafora J.W."/>
            <person name="Crous P.W."/>
            <person name="Grigoriev I.V."/>
        </authorList>
    </citation>
    <scope>NUCLEOTIDE SEQUENCE</scope>
    <source>
        <strain evidence="2 4">CBS 781.70</strain>
    </source>
</reference>
<dbReference type="GeneID" id="54420608"/>
<feature type="compositionally biased region" description="Polar residues" evidence="1">
    <location>
        <begin position="121"/>
        <end position="131"/>
    </location>
</feature>
<dbReference type="Proteomes" id="UP000504638">
    <property type="component" value="Unplaced"/>
</dbReference>
<evidence type="ECO:0000313" key="3">
    <source>
        <dbReference type="Proteomes" id="UP000504638"/>
    </source>
</evidence>
<evidence type="ECO:0000256" key="1">
    <source>
        <dbReference type="SAM" id="MobiDB-lite"/>
    </source>
</evidence>
<feature type="compositionally biased region" description="Basic residues" evidence="1">
    <location>
        <begin position="185"/>
        <end position="203"/>
    </location>
</feature>
<dbReference type="PANTHER" id="PTHR13491">
    <property type="entry name" value="ZCCHC10 PROTEIN"/>
    <property type="match status" value="1"/>
</dbReference>
<name>A0A6G1FW74_9PEZI</name>
<dbReference type="Pfam" id="PF13917">
    <property type="entry name" value="zf-CCHC_3"/>
    <property type="match status" value="1"/>
</dbReference>
<organism evidence="2">
    <name type="scientific">Eremomyces bilateralis CBS 781.70</name>
    <dbReference type="NCBI Taxonomy" id="1392243"/>
    <lineage>
        <taxon>Eukaryota</taxon>
        <taxon>Fungi</taxon>
        <taxon>Dikarya</taxon>
        <taxon>Ascomycota</taxon>
        <taxon>Pezizomycotina</taxon>
        <taxon>Dothideomycetes</taxon>
        <taxon>Dothideomycetes incertae sedis</taxon>
        <taxon>Eremomycetales</taxon>
        <taxon>Eremomycetaceae</taxon>
        <taxon>Eremomyces</taxon>
    </lineage>
</organism>
<proteinExistence type="predicted"/>
<sequence>MNRFRQPQFARSKAPPSTVCQKCLKRGHYSYECTISAADRPYIARPSRTQQLQNPKLLPKLSSDVPNERLRQKGVADEQLAQKALERARHRSRSPQSHKEKRRSRSPSVSSATSVSTISTNQSRSRSPTHSPNRHDSDDYMTSQRPSKFPSVDRMHRKRRRGSSSGHMSSDDDLAPSSHHDDRNTRRRRASTSPHSRGRRRSRSRDSERRSWRRSSSRSRGNSRRRRSASRGRHRPKAPERDRRDESLSRSPVRRTNKAHSPERYHKPAGRQVQPEGTRPPPPKERSLSPYSRRIALTQAMNRGGMH</sequence>
<dbReference type="PANTHER" id="PTHR13491:SF0">
    <property type="entry name" value="ZINC FINGER CCHC DOMAIN-CONTAINING PROTEIN 10"/>
    <property type="match status" value="1"/>
</dbReference>
<evidence type="ECO:0008006" key="5">
    <source>
        <dbReference type="Google" id="ProtNLM"/>
    </source>
</evidence>
<feature type="compositionally biased region" description="Low complexity" evidence="1">
    <location>
        <begin position="50"/>
        <end position="61"/>
    </location>
</feature>
<feature type="compositionally biased region" description="Basic and acidic residues" evidence="1">
    <location>
        <begin position="237"/>
        <end position="248"/>
    </location>
</feature>
<dbReference type="AlphaFoldDB" id="A0A6G1FW74"/>
<reference evidence="4" key="2">
    <citation type="submission" date="2020-04" db="EMBL/GenBank/DDBJ databases">
        <authorList>
            <consortium name="NCBI Genome Project"/>
        </authorList>
    </citation>
    <scope>NUCLEOTIDE SEQUENCE</scope>
    <source>
        <strain evidence="4">CBS 781.70</strain>
    </source>
</reference>
<protein>
    <recommendedName>
        <fullName evidence="5">Zinc knuckle-domain-containing protein</fullName>
    </recommendedName>
</protein>
<feature type="compositionally biased region" description="Basic and acidic residues" evidence="1">
    <location>
        <begin position="66"/>
        <end position="76"/>
    </location>
</feature>
<feature type="region of interest" description="Disordered" evidence="1">
    <location>
        <begin position="46"/>
        <end position="307"/>
    </location>
</feature>
<evidence type="ECO:0000313" key="2">
    <source>
        <dbReference type="EMBL" id="KAF1809978.1"/>
    </source>
</evidence>
<dbReference type="InterPro" id="IPR039715">
    <property type="entry name" value="ZCCHC10"/>
</dbReference>
<dbReference type="RefSeq" id="XP_033531609.1">
    <property type="nucleotide sequence ID" value="XM_033680038.1"/>
</dbReference>
<dbReference type="OrthoDB" id="437973at2759"/>
<dbReference type="EMBL" id="ML975169">
    <property type="protein sequence ID" value="KAF1809978.1"/>
    <property type="molecule type" value="Genomic_DNA"/>
</dbReference>
<evidence type="ECO:0000313" key="4">
    <source>
        <dbReference type="RefSeq" id="XP_033531609.1"/>
    </source>
</evidence>
<feature type="compositionally biased region" description="Low complexity" evidence="1">
    <location>
        <begin position="106"/>
        <end position="120"/>
    </location>
</feature>
<accession>A0A6G1FW74</accession>